<dbReference type="AlphaFoldDB" id="U2PLI9"/>
<reference evidence="1 2" key="1">
    <citation type="submission" date="2013-06" db="EMBL/GenBank/DDBJ databases">
        <authorList>
            <person name="Weinstock G."/>
            <person name="Sodergren E."/>
            <person name="Lobos E.A."/>
            <person name="Fulton L."/>
            <person name="Fulton R."/>
            <person name="Courtney L."/>
            <person name="Fronick C."/>
            <person name="O'Laughlin M."/>
            <person name="Godfrey J."/>
            <person name="Wilson R.M."/>
            <person name="Miner T."/>
            <person name="Farmer C."/>
            <person name="Delehaunty K."/>
            <person name="Cordes M."/>
            <person name="Minx P."/>
            <person name="Tomlinson C."/>
            <person name="Chen J."/>
            <person name="Wollam A."/>
            <person name="Pepin K.H."/>
            <person name="Bhonagiri V."/>
            <person name="Zhang X."/>
            <person name="Warren W."/>
            <person name="Mitreva M."/>
            <person name="Mardis E.R."/>
            <person name="Wilson R.K."/>
        </authorList>
    </citation>
    <scope>NUCLEOTIDE SEQUENCE [LARGE SCALE GENOMIC DNA]</scope>
    <source>
        <strain evidence="1 2">ATCC 27803</strain>
    </source>
</reference>
<gene>
    <name evidence="1" type="ORF">HMPREF0367_01242</name>
</gene>
<name>U2PLI9_9FIRM</name>
<protein>
    <submittedName>
        <fullName evidence="1">Uncharacterized protein</fullName>
    </submittedName>
</protein>
<evidence type="ECO:0000313" key="1">
    <source>
        <dbReference type="EMBL" id="ERK44986.1"/>
    </source>
</evidence>
<dbReference type="HOGENOM" id="CLU_3289935_0_0_9"/>
<comment type="caution">
    <text evidence="1">The sequence shown here is derived from an EMBL/GenBank/DDBJ whole genome shotgun (WGS) entry which is preliminary data.</text>
</comment>
<proteinExistence type="predicted"/>
<organism evidence="1 2">
    <name type="scientific">Faecalitalea cylindroides ATCC 27803</name>
    <dbReference type="NCBI Taxonomy" id="649755"/>
    <lineage>
        <taxon>Bacteria</taxon>
        <taxon>Bacillati</taxon>
        <taxon>Bacillota</taxon>
        <taxon>Erysipelotrichia</taxon>
        <taxon>Erysipelotrichales</taxon>
        <taxon>Erysipelotrichaceae</taxon>
        <taxon>Faecalitalea</taxon>
    </lineage>
</organism>
<dbReference type="Proteomes" id="UP000016658">
    <property type="component" value="Unassembled WGS sequence"/>
</dbReference>
<accession>U2PLI9</accession>
<sequence length="40" mass="4766">MFIRSTSSFFYCNNIRKKSPYQSTGFTMQKQYLLHQPSVT</sequence>
<dbReference type="EMBL" id="AWVI01000052">
    <property type="protein sequence ID" value="ERK44986.1"/>
    <property type="molecule type" value="Genomic_DNA"/>
</dbReference>
<evidence type="ECO:0000313" key="2">
    <source>
        <dbReference type="Proteomes" id="UP000016658"/>
    </source>
</evidence>